<evidence type="ECO:0000259" key="2">
    <source>
        <dbReference type="PROSITE" id="PS51704"/>
    </source>
</evidence>
<dbReference type="OrthoDB" id="384721at2"/>
<evidence type="ECO:0000313" key="3">
    <source>
        <dbReference type="EMBL" id="SNX69977.1"/>
    </source>
</evidence>
<dbReference type="EMBL" id="OAOP01000003">
    <property type="protein sequence ID" value="SNX69977.1"/>
    <property type="molecule type" value="Genomic_DNA"/>
</dbReference>
<dbReference type="PANTHER" id="PTHR46211:SF14">
    <property type="entry name" value="GLYCEROPHOSPHODIESTER PHOSPHODIESTERASE"/>
    <property type="match status" value="1"/>
</dbReference>
<proteinExistence type="predicted"/>
<keyword evidence="1" id="KW-0472">Membrane</keyword>
<dbReference type="InterPro" id="IPR017946">
    <property type="entry name" value="PLC-like_Pdiesterase_TIM-brl"/>
</dbReference>
<reference evidence="3 4" key="1">
    <citation type="submission" date="2017-08" db="EMBL/GenBank/DDBJ databases">
        <authorList>
            <person name="de Groot N.N."/>
        </authorList>
    </citation>
    <scope>NUCLEOTIDE SEQUENCE [LARGE SCALE GENOMIC DNA]</scope>
    <source>
        <strain evidence="3 4">JC228</strain>
    </source>
</reference>
<dbReference type="GO" id="GO:0008081">
    <property type="term" value="F:phosphoric diester hydrolase activity"/>
    <property type="evidence" value="ECO:0007669"/>
    <property type="project" value="InterPro"/>
</dbReference>
<dbReference type="SUPFAM" id="SSF51695">
    <property type="entry name" value="PLC-like phosphodiesterases"/>
    <property type="match status" value="1"/>
</dbReference>
<evidence type="ECO:0000313" key="4">
    <source>
        <dbReference type="Proteomes" id="UP000219546"/>
    </source>
</evidence>
<dbReference type="PROSITE" id="PS51704">
    <property type="entry name" value="GP_PDE"/>
    <property type="match status" value="1"/>
</dbReference>
<dbReference type="PANTHER" id="PTHR46211">
    <property type="entry name" value="GLYCEROPHOSPHORYL DIESTER PHOSPHODIESTERASE"/>
    <property type="match status" value="1"/>
</dbReference>
<protein>
    <submittedName>
        <fullName evidence="3">Glycerophosphoryl diester phosphodiesterase</fullName>
    </submittedName>
</protein>
<dbReference type="CDD" id="cd08561">
    <property type="entry name" value="GDPD_cytoplasmic_ScUgpQ2_like"/>
    <property type="match status" value="1"/>
</dbReference>
<dbReference type="RefSeq" id="WP_097158270.1">
    <property type="nucleotide sequence ID" value="NZ_JBEPMQ010000002.1"/>
</dbReference>
<keyword evidence="1" id="KW-0812">Transmembrane</keyword>
<dbReference type="GO" id="GO:0006629">
    <property type="term" value="P:lipid metabolic process"/>
    <property type="evidence" value="ECO:0007669"/>
    <property type="project" value="InterPro"/>
</dbReference>
<feature type="domain" description="GP-PDE" evidence="2">
    <location>
        <begin position="50"/>
        <end position="305"/>
    </location>
</feature>
<dbReference type="Pfam" id="PF03009">
    <property type="entry name" value="GDPD"/>
    <property type="match status" value="1"/>
</dbReference>
<keyword evidence="4" id="KW-1185">Reference proteome</keyword>
<dbReference type="Gene3D" id="3.20.20.190">
    <property type="entry name" value="Phosphatidylinositol (PI) phosphodiesterase"/>
    <property type="match status" value="1"/>
</dbReference>
<name>A0A285CQZ7_9BACI</name>
<gene>
    <name evidence="3" type="ORF">SAMN05877753_103359</name>
</gene>
<keyword evidence="1" id="KW-1133">Transmembrane helix</keyword>
<organism evidence="3 4">
    <name type="scientific">Bacillus oleivorans</name>
    <dbReference type="NCBI Taxonomy" id="1448271"/>
    <lineage>
        <taxon>Bacteria</taxon>
        <taxon>Bacillati</taxon>
        <taxon>Bacillota</taxon>
        <taxon>Bacilli</taxon>
        <taxon>Bacillales</taxon>
        <taxon>Bacillaceae</taxon>
        <taxon>Bacillus</taxon>
    </lineage>
</organism>
<sequence>MGNVVYERKKSTSGRILKLSLFVLIGFIVILLALPGQKADPHPFLKTDKPLVIAHQGGAHLAPSNTMAAFEQADRLGADVLEFDVHITKDGHLVAIHDATVDRTTNGTGKVDSFTLEELKELDAGFTFQDENGNYVYRGKGVTIPTVQEIFEAFPDQYMMIEIKDDNPPERMDETVQKLWQLIHTYGMEDQILVVSFDQNIVDSFKVLSGHQVALGGGREEVKSFVISSMLSIQPLYRPKVHGFQLPLREGELDLTKKYVLENAHRRGMKIYYWTINDRETMEMLIERGADGIITDRPDLLLEVLSEK</sequence>
<evidence type="ECO:0000256" key="1">
    <source>
        <dbReference type="SAM" id="Phobius"/>
    </source>
</evidence>
<accession>A0A285CQZ7</accession>
<dbReference type="AlphaFoldDB" id="A0A285CQZ7"/>
<dbReference type="InterPro" id="IPR030395">
    <property type="entry name" value="GP_PDE_dom"/>
</dbReference>
<feature type="transmembrane region" description="Helical" evidence="1">
    <location>
        <begin position="16"/>
        <end position="34"/>
    </location>
</feature>
<dbReference type="Proteomes" id="UP000219546">
    <property type="component" value="Unassembled WGS sequence"/>
</dbReference>